<sequence>MVQNSRCGLPLPLTASFDCVAYTTRPADIPALPNMTLPEKNKRNVAIEAGNTKSIDYTRAYEAARATTAGVGALDVGAPLLPYFEYSDDEKAMLVRSSRLVDAVGPLPTYMVEYIVTEQIRVDAEETTEKARVEKERADKEKEKLKANMPIIGTMRKNNPRSISSALSAPVTIPAVFLMTMGHQIMLPLHWFSNNILRKANSNPHSVPMEWITAQQTTALVKPPRVQVVDLTKMAKLHGGEEAWKAMTPSIWEECSKNLMAALQQLSVPQDPNNPEPTQATEYALHANFSFLHSSTLLMIT</sequence>
<keyword evidence="1" id="KW-0175">Coiled coil</keyword>
<keyword evidence="3" id="KW-1185">Reference proteome</keyword>
<proteinExistence type="predicted"/>
<organism evidence="2 3">
    <name type="scientific">Mycena venus</name>
    <dbReference type="NCBI Taxonomy" id="2733690"/>
    <lineage>
        <taxon>Eukaryota</taxon>
        <taxon>Fungi</taxon>
        <taxon>Dikarya</taxon>
        <taxon>Basidiomycota</taxon>
        <taxon>Agaricomycotina</taxon>
        <taxon>Agaricomycetes</taxon>
        <taxon>Agaricomycetidae</taxon>
        <taxon>Agaricales</taxon>
        <taxon>Marasmiineae</taxon>
        <taxon>Mycenaceae</taxon>
        <taxon>Mycena</taxon>
    </lineage>
</organism>
<dbReference type="Proteomes" id="UP000620124">
    <property type="component" value="Unassembled WGS sequence"/>
</dbReference>
<comment type="caution">
    <text evidence="2">The sequence shown here is derived from an EMBL/GenBank/DDBJ whole genome shotgun (WGS) entry which is preliminary data.</text>
</comment>
<dbReference type="EMBL" id="JACAZI010000006">
    <property type="protein sequence ID" value="KAF7357876.1"/>
    <property type="molecule type" value="Genomic_DNA"/>
</dbReference>
<gene>
    <name evidence="2" type="ORF">MVEN_00833800</name>
</gene>
<feature type="coiled-coil region" evidence="1">
    <location>
        <begin position="121"/>
        <end position="148"/>
    </location>
</feature>
<accession>A0A8H6YGI1</accession>
<dbReference type="OrthoDB" id="3042267at2759"/>
<evidence type="ECO:0000313" key="3">
    <source>
        <dbReference type="Proteomes" id="UP000620124"/>
    </source>
</evidence>
<evidence type="ECO:0000313" key="2">
    <source>
        <dbReference type="EMBL" id="KAF7357876.1"/>
    </source>
</evidence>
<name>A0A8H6YGI1_9AGAR</name>
<dbReference type="AlphaFoldDB" id="A0A8H6YGI1"/>
<protein>
    <submittedName>
        <fullName evidence="2">Uncharacterized protein</fullName>
    </submittedName>
</protein>
<reference evidence="2" key="1">
    <citation type="submission" date="2020-05" db="EMBL/GenBank/DDBJ databases">
        <title>Mycena genomes resolve the evolution of fungal bioluminescence.</title>
        <authorList>
            <person name="Tsai I.J."/>
        </authorList>
    </citation>
    <scope>NUCLEOTIDE SEQUENCE</scope>
    <source>
        <strain evidence="2">CCC161011</strain>
    </source>
</reference>
<evidence type="ECO:0000256" key="1">
    <source>
        <dbReference type="SAM" id="Coils"/>
    </source>
</evidence>